<dbReference type="RefSeq" id="WP_322497308.1">
    <property type="nucleotide sequence ID" value="NZ_JARGYT010000005.1"/>
</dbReference>
<evidence type="ECO:0000313" key="1">
    <source>
        <dbReference type="EMBL" id="MDZ5761797.1"/>
    </source>
</evidence>
<name>A0ABU5L6X3_9RICK</name>
<proteinExistence type="predicted"/>
<sequence length="236" mass="26427">MSFIDRLDPLNEIRKEHNLNSFNKSIYGLVDLFFHAYNMKKVADFATVGLKNNTLSSIENCTDALNNFNYMLKKKSGIFWDLGGESDLGPPFSENPAHWYTFVKNSTNMTIFFVLNVRIPDSIGKDGCAGIFHDNFVKNEDNITLGAYADRAIEASGILLKGVCRIAKAMKIKELDGLATSMDVFCSKKLSWKSNADAELCNDTVFDRGVLDEIVTLDFTNVNSVDFNNTFSSCFD</sequence>
<keyword evidence="2" id="KW-1185">Reference proteome</keyword>
<dbReference type="EMBL" id="JARGYT010000005">
    <property type="protein sequence ID" value="MDZ5761797.1"/>
    <property type="molecule type" value="Genomic_DNA"/>
</dbReference>
<evidence type="ECO:0000313" key="2">
    <source>
        <dbReference type="Proteomes" id="UP001293791"/>
    </source>
</evidence>
<accession>A0ABU5L6X3</accession>
<organism evidence="1 2">
    <name type="scientific">Candidatus Cyrtobacter comes</name>
    <dbReference type="NCBI Taxonomy" id="675776"/>
    <lineage>
        <taxon>Bacteria</taxon>
        <taxon>Pseudomonadati</taxon>
        <taxon>Pseudomonadota</taxon>
        <taxon>Alphaproteobacteria</taxon>
        <taxon>Rickettsiales</taxon>
        <taxon>Candidatus Midichloriaceae</taxon>
        <taxon>Candidatus Cyrtobacter</taxon>
    </lineage>
</organism>
<reference evidence="1 2" key="1">
    <citation type="submission" date="2023-02" db="EMBL/GenBank/DDBJ databases">
        <title>Host association and intracellularity evolved multiple times independently in the Rickettsiales.</title>
        <authorList>
            <person name="Castelli M."/>
            <person name="Nardi T."/>
            <person name="Gammuto L."/>
            <person name="Bellinzona G."/>
            <person name="Sabaneyeva E."/>
            <person name="Potekhin A."/>
            <person name="Serra V."/>
            <person name="Petroni G."/>
            <person name="Sassera D."/>
        </authorList>
    </citation>
    <scope>NUCLEOTIDE SEQUENCE [LARGE SCALE GENOMIC DNA]</scope>
    <source>
        <strain evidence="1 2">BOD18</strain>
    </source>
</reference>
<dbReference type="Proteomes" id="UP001293791">
    <property type="component" value="Unassembled WGS sequence"/>
</dbReference>
<gene>
    <name evidence="1" type="ORF">Cyrtocomes_00155</name>
</gene>
<protein>
    <submittedName>
        <fullName evidence="1">Uncharacterized protein</fullName>
    </submittedName>
</protein>
<comment type="caution">
    <text evidence="1">The sequence shown here is derived from an EMBL/GenBank/DDBJ whole genome shotgun (WGS) entry which is preliminary data.</text>
</comment>